<proteinExistence type="predicted"/>
<feature type="transmembrane region" description="Helical" evidence="2">
    <location>
        <begin position="106"/>
        <end position="129"/>
    </location>
</feature>
<protein>
    <submittedName>
        <fullName evidence="3">Uncharacterized protein</fullName>
    </submittedName>
</protein>
<keyword evidence="2" id="KW-0812">Transmembrane</keyword>
<accession>A0A1F8BBF1</accession>
<comment type="caution">
    <text evidence="3">The sequence shown here is derived from an EMBL/GenBank/DDBJ whole genome shotgun (WGS) entry which is preliminary data.</text>
</comment>
<dbReference type="EMBL" id="MGHA01000003">
    <property type="protein sequence ID" value="OGM61387.1"/>
    <property type="molecule type" value="Genomic_DNA"/>
</dbReference>
<gene>
    <name evidence="3" type="ORF">A2955_00305</name>
</gene>
<sequence length="327" mass="35472">MGNTNDNNPNPDNPVSPSQPPNTSRNDLLDYATDSNPPPASPQPIIKNDTAPVTLVESSDELEKAKLLASESSEVKPSLGTKSPNDPQSPPNPQTVTILPKRPSKFFTIIVLGIILALIVWGVVIFLLLTGKKSSDQNSLLSFGQKGSSKLSPTPIFSPDQIKIQNGSVIRQMPNGEVKILVNKKEHPGSGIIGFAKVSVSPDNKKFCFESLPPAPEPALFYSEIDGASVVKVGNDYKNCIWLANEKFAYINNSPDTNPSDIYFYDTKLKLEKNITNPAATDSTLHYEIVGLSADSSKLICKSLNITEENATPVNCEVDINNELIIR</sequence>
<dbReference type="SUPFAM" id="SSF82171">
    <property type="entry name" value="DPP6 N-terminal domain-like"/>
    <property type="match status" value="1"/>
</dbReference>
<keyword evidence="2" id="KW-0472">Membrane</keyword>
<organism evidence="3 4">
    <name type="scientific">Candidatus Woesebacteria bacterium RIFCSPLOWO2_01_FULL_37_19</name>
    <dbReference type="NCBI Taxonomy" id="1802514"/>
    <lineage>
        <taxon>Bacteria</taxon>
        <taxon>Candidatus Woeseibacteriota</taxon>
    </lineage>
</organism>
<reference evidence="3 4" key="1">
    <citation type="journal article" date="2016" name="Nat. Commun.">
        <title>Thousands of microbial genomes shed light on interconnected biogeochemical processes in an aquifer system.</title>
        <authorList>
            <person name="Anantharaman K."/>
            <person name="Brown C.T."/>
            <person name="Hug L.A."/>
            <person name="Sharon I."/>
            <person name="Castelle C.J."/>
            <person name="Probst A.J."/>
            <person name="Thomas B.C."/>
            <person name="Singh A."/>
            <person name="Wilkins M.J."/>
            <person name="Karaoz U."/>
            <person name="Brodie E.L."/>
            <person name="Williams K.H."/>
            <person name="Hubbard S.S."/>
            <person name="Banfield J.F."/>
        </authorList>
    </citation>
    <scope>NUCLEOTIDE SEQUENCE [LARGE SCALE GENOMIC DNA]</scope>
</reference>
<name>A0A1F8BBF1_9BACT</name>
<evidence type="ECO:0000313" key="3">
    <source>
        <dbReference type="EMBL" id="OGM61387.1"/>
    </source>
</evidence>
<dbReference type="AlphaFoldDB" id="A0A1F8BBF1"/>
<keyword evidence="2" id="KW-1133">Transmembrane helix</keyword>
<evidence type="ECO:0000313" key="4">
    <source>
        <dbReference type="Proteomes" id="UP000177501"/>
    </source>
</evidence>
<dbReference type="Proteomes" id="UP000177501">
    <property type="component" value="Unassembled WGS sequence"/>
</dbReference>
<feature type="compositionally biased region" description="Low complexity" evidence="1">
    <location>
        <begin position="1"/>
        <end position="10"/>
    </location>
</feature>
<evidence type="ECO:0000256" key="1">
    <source>
        <dbReference type="SAM" id="MobiDB-lite"/>
    </source>
</evidence>
<feature type="region of interest" description="Disordered" evidence="1">
    <location>
        <begin position="1"/>
        <end position="97"/>
    </location>
</feature>
<dbReference type="STRING" id="1802514.A2955_00305"/>
<evidence type="ECO:0000256" key="2">
    <source>
        <dbReference type="SAM" id="Phobius"/>
    </source>
</evidence>
<feature type="compositionally biased region" description="Pro residues" evidence="1">
    <location>
        <begin position="11"/>
        <end position="20"/>
    </location>
</feature>